<proteinExistence type="predicted"/>
<dbReference type="EMBL" id="MQWD01000001">
    <property type="protein sequence ID" value="PAP78419.1"/>
    <property type="molecule type" value="Genomic_DNA"/>
</dbReference>
<gene>
    <name evidence="5" type="ORF">BSZ37_19315</name>
</gene>
<dbReference type="Pfam" id="PF13432">
    <property type="entry name" value="TPR_16"/>
    <property type="match status" value="2"/>
</dbReference>
<dbReference type="Pfam" id="PF01663">
    <property type="entry name" value="Phosphodiest"/>
    <property type="match status" value="1"/>
</dbReference>
<reference evidence="5 6" key="1">
    <citation type="submission" date="2016-11" db="EMBL/GenBank/DDBJ databases">
        <title>Study of marine rhodopsin-containing bacteria.</title>
        <authorList>
            <person name="Yoshizawa S."/>
            <person name="Kumagai Y."/>
            <person name="Kogure K."/>
        </authorList>
    </citation>
    <scope>NUCLEOTIDE SEQUENCE [LARGE SCALE GENOMIC DNA]</scope>
    <source>
        <strain evidence="5 6">SAORIC-28</strain>
    </source>
</reference>
<feature type="region of interest" description="Disordered" evidence="4">
    <location>
        <begin position="35"/>
        <end position="55"/>
    </location>
</feature>
<dbReference type="SUPFAM" id="SSF53649">
    <property type="entry name" value="Alkaline phosphatase-like"/>
    <property type="match status" value="1"/>
</dbReference>
<dbReference type="SUPFAM" id="SSF48452">
    <property type="entry name" value="TPR-like"/>
    <property type="match status" value="1"/>
</dbReference>
<protein>
    <submittedName>
        <fullName evidence="5">Uncharacterized protein</fullName>
    </submittedName>
</protein>
<dbReference type="SMART" id="SM00028">
    <property type="entry name" value="TPR"/>
    <property type="match status" value="4"/>
</dbReference>
<dbReference type="Proteomes" id="UP000216339">
    <property type="component" value="Unassembled WGS sequence"/>
</dbReference>
<dbReference type="Gene3D" id="1.25.40.10">
    <property type="entry name" value="Tetratricopeptide repeat domain"/>
    <property type="match status" value="2"/>
</dbReference>
<keyword evidence="1" id="KW-0677">Repeat</keyword>
<dbReference type="PANTHER" id="PTHR45586">
    <property type="entry name" value="TPR REPEAT-CONTAINING PROTEIN PA4667"/>
    <property type="match status" value="1"/>
</dbReference>
<dbReference type="PROSITE" id="PS50293">
    <property type="entry name" value="TPR_REGION"/>
    <property type="match status" value="1"/>
</dbReference>
<evidence type="ECO:0000256" key="3">
    <source>
        <dbReference type="PROSITE-ProRule" id="PRU00339"/>
    </source>
</evidence>
<dbReference type="InterPro" id="IPR011990">
    <property type="entry name" value="TPR-like_helical_dom_sf"/>
</dbReference>
<sequence length="732" mass="80485">MLSTKPGAPYLIPPQGSLQLLALGEVGLRLWRDARDGEQTPPPVPEALPRTHGTLGADVPRRERLAKKVLLIGWDAADWRVIDPLLEAGKLPALARLIDGGARGSIATLDPPFSPMLWTSVATGKTADLHNVLYFVEPDPQGDGVRPVLGSSRTGKALWNILTQAGLRSNVVGWWPSHPAEPIDGVVVSDFWRTAGAPLGEPWPPTPGAVHPEALAPFLSSLRVHPGELTAAHVLPFVPRAAEIDQQADPRLNALAKIIARTASVHAAATWAMRHTEWDLTAVYYDALDHLGHGFMKYHPPRPSHVSEEEFERYQNVVTAGYQFFDLLLHRLLELAGDETTVILLSDHGFHSDHLRPVSIPKIPAGPAVEHRPFGVLCMKGPALRQGEPIYGASLLDITPTVLTLFGLPVGQDMRGTPLVQAFEEPFVPDAIPTWEDVPGEAGLHPPEVQIDPWAEREAMSQLVELGYVEAPEGDAEERVERTVREREYHLARVYMSTGRYAEAVAPLEAAVAAFPDEPRYSYFLAQCYRRLGRRAEAGALADRLAAAEHGAFPMLRVLQAQLALRDGRADEALAELQGLRDQMGGDVEVLLQIGSVYLQMRTFEEAEAYFDQALVADPDCARAHHGRAMALVGQRRYTEAMDAGLAAVSRLYFYPDAHFYLGVAFTRLGWIDRAVEAFETCLTQAPTYRQAHRWLARLYMGYLRQPHPARAHAEAYRRLRAGASEGEGAGA</sequence>
<dbReference type="RefSeq" id="WP_179299766.1">
    <property type="nucleotide sequence ID" value="NZ_MQWD01000001.1"/>
</dbReference>
<accession>A0A271J6Z2</accession>
<dbReference type="AlphaFoldDB" id="A0A271J6Z2"/>
<feature type="repeat" description="TPR" evidence="3">
    <location>
        <begin position="656"/>
        <end position="689"/>
    </location>
</feature>
<dbReference type="InterPro" id="IPR019734">
    <property type="entry name" value="TPR_rpt"/>
</dbReference>
<dbReference type="InterPro" id="IPR051012">
    <property type="entry name" value="CellSynth/LPSAsmb/PSIAsmb"/>
</dbReference>
<dbReference type="InterPro" id="IPR002591">
    <property type="entry name" value="Phosphodiest/P_Trfase"/>
</dbReference>
<dbReference type="Pfam" id="PF13181">
    <property type="entry name" value="TPR_8"/>
    <property type="match status" value="1"/>
</dbReference>
<name>A0A271J6Z2_9BACT</name>
<dbReference type="PANTHER" id="PTHR45586:SF1">
    <property type="entry name" value="LIPOPOLYSACCHARIDE ASSEMBLY PROTEIN B"/>
    <property type="match status" value="1"/>
</dbReference>
<evidence type="ECO:0000313" key="5">
    <source>
        <dbReference type="EMBL" id="PAP78419.1"/>
    </source>
</evidence>
<dbReference type="PROSITE" id="PS50005">
    <property type="entry name" value="TPR"/>
    <property type="match status" value="3"/>
</dbReference>
<evidence type="ECO:0000313" key="6">
    <source>
        <dbReference type="Proteomes" id="UP000216339"/>
    </source>
</evidence>
<dbReference type="Gene3D" id="3.40.720.10">
    <property type="entry name" value="Alkaline Phosphatase, subunit A"/>
    <property type="match status" value="1"/>
</dbReference>
<evidence type="ECO:0000256" key="4">
    <source>
        <dbReference type="SAM" id="MobiDB-lite"/>
    </source>
</evidence>
<evidence type="ECO:0000256" key="1">
    <source>
        <dbReference type="ARBA" id="ARBA00022737"/>
    </source>
</evidence>
<dbReference type="InterPro" id="IPR017850">
    <property type="entry name" value="Alkaline_phosphatase_core_sf"/>
</dbReference>
<keyword evidence="2 3" id="KW-0802">TPR repeat</keyword>
<feature type="repeat" description="TPR" evidence="3">
    <location>
        <begin position="588"/>
        <end position="621"/>
    </location>
</feature>
<comment type="caution">
    <text evidence="5">The sequence shown here is derived from an EMBL/GenBank/DDBJ whole genome shotgun (WGS) entry which is preliminary data.</text>
</comment>
<feature type="repeat" description="TPR" evidence="3">
    <location>
        <begin position="485"/>
        <end position="518"/>
    </location>
</feature>
<evidence type="ECO:0000256" key="2">
    <source>
        <dbReference type="ARBA" id="ARBA00022803"/>
    </source>
</evidence>
<keyword evidence="6" id="KW-1185">Reference proteome</keyword>
<organism evidence="5 6">
    <name type="scientific">Rubrivirga marina</name>
    <dbReference type="NCBI Taxonomy" id="1196024"/>
    <lineage>
        <taxon>Bacteria</taxon>
        <taxon>Pseudomonadati</taxon>
        <taxon>Rhodothermota</taxon>
        <taxon>Rhodothermia</taxon>
        <taxon>Rhodothermales</taxon>
        <taxon>Rubricoccaceae</taxon>
        <taxon>Rubrivirga</taxon>
    </lineage>
</organism>